<evidence type="ECO:0000256" key="1">
    <source>
        <dbReference type="ARBA" id="ARBA00000900"/>
    </source>
</evidence>
<dbReference type="GO" id="GO:0061630">
    <property type="term" value="F:ubiquitin protein ligase activity"/>
    <property type="evidence" value="ECO:0007669"/>
    <property type="project" value="UniProtKB-EC"/>
</dbReference>
<feature type="compositionally biased region" description="Basic and acidic residues" evidence="9">
    <location>
        <begin position="26"/>
        <end position="40"/>
    </location>
</feature>
<dbReference type="Gramene" id="Kaladp0001s0089.1.v1.1">
    <property type="protein sequence ID" value="Kaladp0001s0089.1.v1.1.CDS.1"/>
    <property type="gene ID" value="Kaladp0001s0089.v1.1"/>
</dbReference>
<evidence type="ECO:0000313" key="11">
    <source>
        <dbReference type="EnsemblPlants" id="Kaladp0001s0089.1.v1.1.CDS.1"/>
    </source>
</evidence>
<evidence type="ECO:0000256" key="7">
    <source>
        <dbReference type="ARBA" id="ARBA00022833"/>
    </source>
</evidence>
<evidence type="ECO:0000256" key="6">
    <source>
        <dbReference type="ARBA" id="ARBA00022786"/>
    </source>
</evidence>
<dbReference type="FunFam" id="3.30.40.10:FF:000022">
    <property type="entry name" value="E3 ubiquitin-protein ligase RING1-like"/>
    <property type="match status" value="1"/>
</dbReference>
<organism evidence="11 12">
    <name type="scientific">Kalanchoe fedtschenkoi</name>
    <name type="common">Lavender scallops</name>
    <name type="synonym">South American air plant</name>
    <dbReference type="NCBI Taxonomy" id="63787"/>
    <lineage>
        <taxon>Eukaryota</taxon>
        <taxon>Viridiplantae</taxon>
        <taxon>Streptophyta</taxon>
        <taxon>Embryophyta</taxon>
        <taxon>Tracheophyta</taxon>
        <taxon>Spermatophyta</taxon>
        <taxon>Magnoliopsida</taxon>
        <taxon>eudicotyledons</taxon>
        <taxon>Gunneridae</taxon>
        <taxon>Pentapetalae</taxon>
        <taxon>Saxifragales</taxon>
        <taxon>Crassulaceae</taxon>
        <taxon>Kalanchoe</taxon>
    </lineage>
</organism>
<dbReference type="InterPro" id="IPR013083">
    <property type="entry name" value="Znf_RING/FYVE/PHD"/>
</dbReference>
<feature type="region of interest" description="Disordered" evidence="9">
    <location>
        <begin position="13"/>
        <end position="40"/>
    </location>
</feature>
<keyword evidence="4" id="KW-0479">Metal-binding</keyword>
<dbReference type="Proteomes" id="UP000594263">
    <property type="component" value="Unplaced"/>
</dbReference>
<dbReference type="Gene3D" id="3.30.40.10">
    <property type="entry name" value="Zinc/RING finger domain, C3HC4 (zinc finger)"/>
    <property type="match status" value="1"/>
</dbReference>
<sequence length="452" mass="50617">MAGETPFIINFFDQQRDDVGVEDDDHDRHQQQRRREATDRRRDFASLVPFWFDEFEDFYHSDSEQSADHPSLRPHFTVDYGEIDGGDFLEPADLAVDRVADVESVGEGGDVFGRENQVNFVRNLFQDRVDQQQWRREMVCEVFSGSDFGVVDDSNYLNLDLGLGLGLDLGMDFGEVENSDFMVGEAEDDFFYGNRRTEGGDSVRVFASSLGSGGGGAEEADESDLGSEEEEYELDYGHTIDDVSVNLCWDSLQLEDHREADEELEWEEVVDGAIEELERDVLTMALDGEDDDDDVAESVLQLMDDEVVPERVVIGWEVLLNAENMGGVTVELGNEDPYFGPEGYFYADEYETLFGQFAETGVMANPPAAKSVVENLAVVVVTQVDVDGSNALCAVCKDEMSVGEKAKKLPCSHRYHGDCILPWLGIRNTCPVCRHELPTDDAAYERRRTQGG</sequence>
<evidence type="ECO:0000256" key="4">
    <source>
        <dbReference type="ARBA" id="ARBA00022723"/>
    </source>
</evidence>
<dbReference type="InterPro" id="IPR001841">
    <property type="entry name" value="Znf_RING"/>
</dbReference>
<name>A0A7N0R861_KALFE</name>
<evidence type="ECO:0000256" key="5">
    <source>
        <dbReference type="ARBA" id="ARBA00022771"/>
    </source>
</evidence>
<keyword evidence="5 8" id="KW-0863">Zinc-finger</keyword>
<comment type="catalytic activity">
    <reaction evidence="1">
        <text>S-ubiquitinyl-[E2 ubiquitin-conjugating enzyme]-L-cysteine + [acceptor protein]-L-lysine = [E2 ubiquitin-conjugating enzyme]-L-cysteine + N(6)-ubiquitinyl-[acceptor protein]-L-lysine.</text>
        <dbReference type="EC" id="2.3.2.27"/>
    </reaction>
</comment>
<dbReference type="PANTHER" id="PTHR15710:SF108">
    <property type="entry name" value="OS03G0286100 PROTEIN"/>
    <property type="match status" value="1"/>
</dbReference>
<dbReference type="AlphaFoldDB" id="A0A7N0R861"/>
<evidence type="ECO:0000259" key="10">
    <source>
        <dbReference type="PROSITE" id="PS50089"/>
    </source>
</evidence>
<evidence type="ECO:0000256" key="9">
    <source>
        <dbReference type="SAM" id="MobiDB-lite"/>
    </source>
</evidence>
<dbReference type="PROSITE" id="PS50089">
    <property type="entry name" value="ZF_RING_2"/>
    <property type="match status" value="1"/>
</dbReference>
<keyword evidence="3" id="KW-0808">Transferase</keyword>
<evidence type="ECO:0000256" key="3">
    <source>
        <dbReference type="ARBA" id="ARBA00022679"/>
    </source>
</evidence>
<evidence type="ECO:0000313" key="12">
    <source>
        <dbReference type="Proteomes" id="UP000594263"/>
    </source>
</evidence>
<proteinExistence type="predicted"/>
<dbReference type="Pfam" id="PF13639">
    <property type="entry name" value="zf-RING_2"/>
    <property type="match status" value="1"/>
</dbReference>
<dbReference type="SUPFAM" id="SSF57850">
    <property type="entry name" value="RING/U-box"/>
    <property type="match status" value="1"/>
</dbReference>
<dbReference type="EnsemblPlants" id="Kaladp0001s0089.1.v1.1">
    <property type="protein sequence ID" value="Kaladp0001s0089.1.v1.1.CDS.1"/>
    <property type="gene ID" value="Kaladp0001s0089.v1.1"/>
</dbReference>
<dbReference type="GO" id="GO:0005737">
    <property type="term" value="C:cytoplasm"/>
    <property type="evidence" value="ECO:0007669"/>
    <property type="project" value="TreeGrafter"/>
</dbReference>
<keyword evidence="12" id="KW-1185">Reference proteome</keyword>
<keyword evidence="6" id="KW-0833">Ubl conjugation pathway</keyword>
<accession>A0A7N0R861</accession>
<feature type="domain" description="RING-type" evidence="10">
    <location>
        <begin position="393"/>
        <end position="434"/>
    </location>
</feature>
<dbReference type="GO" id="GO:0008270">
    <property type="term" value="F:zinc ion binding"/>
    <property type="evidence" value="ECO:0007669"/>
    <property type="project" value="UniProtKB-KW"/>
</dbReference>
<dbReference type="PANTHER" id="PTHR15710">
    <property type="entry name" value="E3 UBIQUITIN-PROTEIN LIGASE PRAJA"/>
    <property type="match status" value="1"/>
</dbReference>
<keyword evidence="7" id="KW-0862">Zinc</keyword>
<dbReference type="EC" id="2.3.2.27" evidence="2"/>
<dbReference type="OMA" id="VNEDFEW"/>
<protein>
    <recommendedName>
        <fullName evidence="2">RING-type E3 ubiquitin transferase</fullName>
        <ecNumber evidence="2">2.3.2.27</ecNumber>
    </recommendedName>
</protein>
<evidence type="ECO:0000256" key="2">
    <source>
        <dbReference type="ARBA" id="ARBA00012483"/>
    </source>
</evidence>
<dbReference type="GO" id="GO:0016567">
    <property type="term" value="P:protein ubiquitination"/>
    <property type="evidence" value="ECO:0007669"/>
    <property type="project" value="TreeGrafter"/>
</dbReference>
<reference evidence="11" key="1">
    <citation type="submission" date="2021-01" db="UniProtKB">
        <authorList>
            <consortium name="EnsemblPlants"/>
        </authorList>
    </citation>
    <scope>IDENTIFICATION</scope>
</reference>
<evidence type="ECO:0000256" key="8">
    <source>
        <dbReference type="PROSITE-ProRule" id="PRU00175"/>
    </source>
</evidence>
<dbReference type="SMART" id="SM00184">
    <property type="entry name" value="RING"/>
    <property type="match status" value="1"/>
</dbReference>